<dbReference type="Pfam" id="PF01344">
    <property type="entry name" value="Kelch_1"/>
    <property type="match status" value="1"/>
</dbReference>
<organism evidence="3 4">
    <name type="scientific">Macrolepiota fuliginosa MF-IS2</name>
    <dbReference type="NCBI Taxonomy" id="1400762"/>
    <lineage>
        <taxon>Eukaryota</taxon>
        <taxon>Fungi</taxon>
        <taxon>Dikarya</taxon>
        <taxon>Basidiomycota</taxon>
        <taxon>Agaricomycotina</taxon>
        <taxon>Agaricomycetes</taxon>
        <taxon>Agaricomycetidae</taxon>
        <taxon>Agaricales</taxon>
        <taxon>Agaricineae</taxon>
        <taxon>Agaricaceae</taxon>
        <taxon>Macrolepiota</taxon>
    </lineage>
</organism>
<evidence type="ECO:0000313" key="4">
    <source>
        <dbReference type="Proteomes" id="UP000807342"/>
    </source>
</evidence>
<dbReference type="InterPro" id="IPR015915">
    <property type="entry name" value="Kelch-typ_b-propeller"/>
</dbReference>
<evidence type="ECO:0008006" key="5">
    <source>
        <dbReference type="Google" id="ProtNLM"/>
    </source>
</evidence>
<name>A0A9P5WZM0_9AGAR</name>
<dbReference type="Proteomes" id="UP000807342">
    <property type="component" value="Unassembled WGS sequence"/>
</dbReference>
<protein>
    <recommendedName>
        <fullName evidence="5">Galactose oxidase</fullName>
    </recommendedName>
</protein>
<dbReference type="PANTHER" id="PTHR46093:SF18">
    <property type="entry name" value="FIBRONECTIN TYPE-III DOMAIN-CONTAINING PROTEIN"/>
    <property type="match status" value="1"/>
</dbReference>
<dbReference type="OrthoDB" id="10251809at2759"/>
<dbReference type="PANTHER" id="PTHR46093">
    <property type="entry name" value="ACYL-COA-BINDING DOMAIN-CONTAINING PROTEIN 5"/>
    <property type="match status" value="1"/>
</dbReference>
<evidence type="ECO:0000256" key="1">
    <source>
        <dbReference type="ARBA" id="ARBA00022441"/>
    </source>
</evidence>
<keyword evidence="2" id="KW-0677">Repeat</keyword>
<accession>A0A9P5WZM0</accession>
<comment type="caution">
    <text evidence="3">The sequence shown here is derived from an EMBL/GenBank/DDBJ whole genome shotgun (WGS) entry which is preliminary data.</text>
</comment>
<proteinExistence type="predicted"/>
<evidence type="ECO:0000313" key="3">
    <source>
        <dbReference type="EMBL" id="KAF9440652.1"/>
    </source>
</evidence>
<dbReference type="SUPFAM" id="SSF117281">
    <property type="entry name" value="Kelch motif"/>
    <property type="match status" value="1"/>
</dbReference>
<dbReference type="Gene3D" id="2.120.10.80">
    <property type="entry name" value="Kelch-type beta propeller"/>
    <property type="match status" value="1"/>
</dbReference>
<gene>
    <name evidence="3" type="ORF">P691DRAFT_793100</name>
</gene>
<keyword evidence="1" id="KW-0880">Kelch repeat</keyword>
<dbReference type="InterPro" id="IPR006652">
    <property type="entry name" value="Kelch_1"/>
</dbReference>
<sequence length="108" mass="11823">MVVIGGSDGKDSFDELWTLDLGDSTQVGPYLFIFGGHDSTEYTSELVLLNLVSLQYEARTVYRKIPTPRGYLAAVVADSRLFLIGGFNGSQSFDDVHVTAFVIEALMP</sequence>
<dbReference type="AlphaFoldDB" id="A0A9P5WZM0"/>
<keyword evidence="4" id="KW-1185">Reference proteome</keyword>
<dbReference type="EMBL" id="MU152356">
    <property type="protein sequence ID" value="KAF9440652.1"/>
    <property type="molecule type" value="Genomic_DNA"/>
</dbReference>
<evidence type="ECO:0000256" key="2">
    <source>
        <dbReference type="ARBA" id="ARBA00022737"/>
    </source>
</evidence>
<reference evidence="3" key="1">
    <citation type="submission" date="2020-11" db="EMBL/GenBank/DDBJ databases">
        <authorList>
            <consortium name="DOE Joint Genome Institute"/>
            <person name="Ahrendt S."/>
            <person name="Riley R."/>
            <person name="Andreopoulos W."/>
            <person name="Labutti K."/>
            <person name="Pangilinan J."/>
            <person name="Ruiz-Duenas F.J."/>
            <person name="Barrasa J.M."/>
            <person name="Sanchez-Garcia M."/>
            <person name="Camarero S."/>
            <person name="Miyauchi S."/>
            <person name="Serrano A."/>
            <person name="Linde D."/>
            <person name="Babiker R."/>
            <person name="Drula E."/>
            <person name="Ayuso-Fernandez I."/>
            <person name="Pacheco R."/>
            <person name="Padilla G."/>
            <person name="Ferreira P."/>
            <person name="Barriuso J."/>
            <person name="Kellner H."/>
            <person name="Castanera R."/>
            <person name="Alfaro M."/>
            <person name="Ramirez L."/>
            <person name="Pisabarro A.G."/>
            <person name="Kuo A."/>
            <person name="Tritt A."/>
            <person name="Lipzen A."/>
            <person name="He G."/>
            <person name="Yan M."/>
            <person name="Ng V."/>
            <person name="Cullen D."/>
            <person name="Martin F."/>
            <person name="Rosso M.-N."/>
            <person name="Henrissat B."/>
            <person name="Hibbett D."/>
            <person name="Martinez A.T."/>
            <person name="Grigoriev I.V."/>
        </authorList>
    </citation>
    <scope>NUCLEOTIDE SEQUENCE</scope>
    <source>
        <strain evidence="3">MF-IS2</strain>
    </source>
</reference>